<dbReference type="EMBL" id="CM000780">
    <property type="protein sequence ID" value="AQK55142.1"/>
    <property type="molecule type" value="Genomic_DNA"/>
</dbReference>
<accession>A0A1D6Q9V1</accession>
<organism evidence="1">
    <name type="scientific">Zea mays</name>
    <name type="common">Maize</name>
    <dbReference type="NCBI Taxonomy" id="4577"/>
    <lineage>
        <taxon>Eukaryota</taxon>
        <taxon>Viridiplantae</taxon>
        <taxon>Streptophyta</taxon>
        <taxon>Embryophyta</taxon>
        <taxon>Tracheophyta</taxon>
        <taxon>Spermatophyta</taxon>
        <taxon>Magnoliopsida</taxon>
        <taxon>Liliopsida</taxon>
        <taxon>Poales</taxon>
        <taxon>Poaceae</taxon>
        <taxon>PACMAD clade</taxon>
        <taxon>Panicoideae</taxon>
        <taxon>Andropogonodae</taxon>
        <taxon>Andropogoneae</taxon>
        <taxon>Tripsacinae</taxon>
        <taxon>Zea</taxon>
    </lineage>
</organism>
<evidence type="ECO:0000313" key="1">
    <source>
        <dbReference type="EMBL" id="AQK55142.1"/>
    </source>
</evidence>
<sequence length="100" mass="10398">MEVGRTPRRRASPAAAAAAAAAAVPSLLLFAVLFVGRAAAALGGPGPALYKHASFFDRDGDGVVSFAETYGGEMLVPAPPPHIFYFGLASMVRRPRLVVM</sequence>
<gene>
    <name evidence="1" type="ORF">ZEAMMB73_Zm00001d051800</name>
</gene>
<name>A0A1D6Q9V1_MAIZE</name>
<reference evidence="1" key="1">
    <citation type="submission" date="2015-12" db="EMBL/GenBank/DDBJ databases">
        <title>Update maize B73 reference genome by single molecule sequencing technologies.</title>
        <authorList>
            <consortium name="Maize Genome Sequencing Project"/>
            <person name="Ware D."/>
        </authorList>
    </citation>
    <scope>NUCLEOTIDE SEQUENCE</scope>
    <source>
        <tissue evidence="1">Seedling</tissue>
    </source>
</reference>
<dbReference type="AlphaFoldDB" id="A0A1D6Q9V1"/>
<protein>
    <submittedName>
        <fullName evidence="1">Caleosin protein</fullName>
    </submittedName>
</protein>
<proteinExistence type="predicted"/>